<dbReference type="Proteomes" id="UP000225706">
    <property type="component" value="Unassembled WGS sequence"/>
</dbReference>
<dbReference type="GO" id="GO:0016020">
    <property type="term" value="C:membrane"/>
    <property type="evidence" value="ECO:0007669"/>
    <property type="project" value="UniProtKB-SubCell"/>
</dbReference>
<organism evidence="9 10">
    <name type="scientific">Stylophora pistillata</name>
    <name type="common">Smooth cauliflower coral</name>
    <dbReference type="NCBI Taxonomy" id="50429"/>
    <lineage>
        <taxon>Eukaryota</taxon>
        <taxon>Metazoa</taxon>
        <taxon>Cnidaria</taxon>
        <taxon>Anthozoa</taxon>
        <taxon>Hexacorallia</taxon>
        <taxon>Scleractinia</taxon>
        <taxon>Astrocoeniina</taxon>
        <taxon>Pocilloporidae</taxon>
        <taxon>Stylophora</taxon>
    </lineage>
</organism>
<feature type="transmembrane region" description="Helical" evidence="7">
    <location>
        <begin position="644"/>
        <end position="665"/>
    </location>
</feature>
<evidence type="ECO:0000256" key="7">
    <source>
        <dbReference type="SAM" id="Phobius"/>
    </source>
</evidence>
<feature type="transmembrane region" description="Helical" evidence="7">
    <location>
        <begin position="445"/>
        <end position="470"/>
    </location>
</feature>
<keyword evidence="3 7" id="KW-1133">Transmembrane helix</keyword>
<dbReference type="Gene3D" id="1.20.1070.10">
    <property type="entry name" value="Rhodopsin 7-helix transmembrane proteins"/>
    <property type="match status" value="1"/>
</dbReference>
<dbReference type="PROSITE" id="PS50262">
    <property type="entry name" value="G_PROTEIN_RECEP_F1_2"/>
    <property type="match status" value="1"/>
</dbReference>
<keyword evidence="2 5" id="KW-0812">Transmembrane</keyword>
<sequence length="704" mass="77939">MAQTEDLQCKPTQLSRRWIWKDDTNTLEPISTVPGSIDKGANFHLAANKSKRSKGGLGIHFQDLNKKNDRGTPSVMSKNYGATGATSRRGQAYLMVQRAGNMKGSSPRPSVKAAAANEHATVTLDDVKSVALDSMPDVDLLPPAFQECYSSEQFDEFQLAILNYFDAFFERMAIENKPKPMAVEPSLAERKALATAVAKQESAQRLLGQCYCTLVLGLGLEDKHHMGCGRQRSSDTSRDRELYEAFYPFSAFVTYIAFRRQHLDLIQKELGSQRSPVLVSLLPTSQEASPWFLDRTKALPLSENEIPHEEEKLGLVLQPKVGIIGEPMSGFNPLTLAPFGEEHEEETGDEAASRRSSIPSEAPVTPNQGEKQIGKTSCTCHFSRCLEHNMATSDEESHCKLPLGFPGEIVAMVLYTSLIIVGSSGNMFVILAINRTPTLRNVCGILIANMAVADLMVTAIVMPVIVYVLIQGFLDECTYHTPLFVSWIIALFSAGSSLKTLTTLSVDRCFAICRPIKHKTIVTVTKAKIVIAMTWVGSLILPLLETFYPGSTPSKFFQTIGVVCYYSIMVMSGIFTIRHVRANSRQIGSLHQGQGTSRLAADLNQRNKQVAKTIGLVVFVFTLCWIPLAYLIGIEINKDRNNRLYFWFASLGLANSAVNPWIYFYRQPNYRKALKSLLGCKRGTPNVVVQVQNRTTTQGTKVNT</sequence>
<evidence type="ECO:0000256" key="5">
    <source>
        <dbReference type="RuleBase" id="RU000688"/>
    </source>
</evidence>
<evidence type="ECO:0000313" key="10">
    <source>
        <dbReference type="Proteomes" id="UP000225706"/>
    </source>
</evidence>
<dbReference type="GO" id="GO:0004930">
    <property type="term" value="F:G protein-coupled receptor activity"/>
    <property type="evidence" value="ECO:0007669"/>
    <property type="project" value="UniProtKB-KW"/>
</dbReference>
<keyword evidence="10" id="KW-1185">Reference proteome</keyword>
<evidence type="ECO:0000313" key="9">
    <source>
        <dbReference type="EMBL" id="PFX27201.1"/>
    </source>
</evidence>
<feature type="transmembrane region" description="Helical" evidence="7">
    <location>
        <begin position="556"/>
        <end position="577"/>
    </location>
</feature>
<dbReference type="SMART" id="SM01381">
    <property type="entry name" value="7TM_GPCR_Srsx"/>
    <property type="match status" value="1"/>
</dbReference>
<feature type="region of interest" description="Disordered" evidence="6">
    <location>
        <begin position="57"/>
        <end position="83"/>
    </location>
</feature>
<name>A0A2B4SBE3_STYPI</name>
<comment type="caution">
    <text evidence="9">The sequence shown here is derived from an EMBL/GenBank/DDBJ whole genome shotgun (WGS) entry which is preliminary data.</text>
</comment>
<evidence type="ECO:0000256" key="3">
    <source>
        <dbReference type="ARBA" id="ARBA00022989"/>
    </source>
</evidence>
<dbReference type="PROSITE" id="PS00237">
    <property type="entry name" value="G_PROTEIN_RECEP_F1_1"/>
    <property type="match status" value="1"/>
</dbReference>
<feature type="compositionally biased region" description="Polar residues" evidence="6">
    <location>
        <begin position="354"/>
        <end position="373"/>
    </location>
</feature>
<feature type="domain" description="G-protein coupled receptors family 1 profile" evidence="8">
    <location>
        <begin position="425"/>
        <end position="663"/>
    </location>
</feature>
<feature type="transmembrane region" description="Helical" evidence="7">
    <location>
        <begin position="482"/>
        <end position="506"/>
    </location>
</feature>
<proteinExistence type="inferred from homology"/>
<feature type="transmembrane region" description="Helical" evidence="7">
    <location>
        <begin position="409"/>
        <end position="433"/>
    </location>
</feature>
<feature type="transmembrane region" description="Helical" evidence="7">
    <location>
        <begin position="613"/>
        <end position="632"/>
    </location>
</feature>
<keyword evidence="4 7" id="KW-0472">Membrane</keyword>
<keyword evidence="5" id="KW-0807">Transducer</keyword>
<dbReference type="InterPro" id="IPR026142">
    <property type="entry name" value="Pro_pase_1_reg_su_36"/>
</dbReference>
<dbReference type="Pfam" id="PF14895">
    <property type="entry name" value="PPPI_inhib"/>
    <property type="match status" value="1"/>
</dbReference>
<dbReference type="PRINTS" id="PR00237">
    <property type="entry name" value="GPCRRHODOPSN"/>
</dbReference>
<evidence type="ECO:0000259" key="8">
    <source>
        <dbReference type="PROSITE" id="PS50262"/>
    </source>
</evidence>
<dbReference type="InterPro" id="IPR017452">
    <property type="entry name" value="GPCR_Rhodpsn_7TM"/>
</dbReference>
<dbReference type="AlphaFoldDB" id="A0A2B4SBE3"/>
<evidence type="ECO:0000256" key="1">
    <source>
        <dbReference type="ARBA" id="ARBA00004370"/>
    </source>
</evidence>
<dbReference type="PANTHER" id="PTHR21055">
    <property type="entry name" value="PROTEIN PHOSPHATASE 1 REGULATORY SUBUNIT 36"/>
    <property type="match status" value="1"/>
</dbReference>
<accession>A0A2B4SBE3</accession>
<evidence type="ECO:0000256" key="6">
    <source>
        <dbReference type="SAM" id="MobiDB-lite"/>
    </source>
</evidence>
<gene>
    <name evidence="9" type="primary">PPP1R36</name>
    <name evidence="9" type="ORF">AWC38_SpisGene8104</name>
</gene>
<dbReference type="Pfam" id="PF00001">
    <property type="entry name" value="7tm_1"/>
    <property type="match status" value="1"/>
</dbReference>
<feature type="region of interest" description="Disordered" evidence="6">
    <location>
        <begin position="341"/>
        <end position="373"/>
    </location>
</feature>
<dbReference type="EMBL" id="LSMT01000109">
    <property type="protein sequence ID" value="PFX27201.1"/>
    <property type="molecule type" value="Genomic_DNA"/>
</dbReference>
<comment type="subcellular location">
    <subcellularLocation>
        <location evidence="1">Membrane</location>
    </subcellularLocation>
</comment>
<evidence type="ECO:0000256" key="2">
    <source>
        <dbReference type="ARBA" id="ARBA00022692"/>
    </source>
</evidence>
<dbReference type="SUPFAM" id="SSF81321">
    <property type="entry name" value="Family A G protein-coupled receptor-like"/>
    <property type="match status" value="1"/>
</dbReference>
<reference evidence="10" key="1">
    <citation type="journal article" date="2017" name="bioRxiv">
        <title>Comparative analysis of the genomes of Stylophora pistillata and Acropora digitifera provides evidence for extensive differences between species of corals.</title>
        <authorList>
            <person name="Voolstra C.R."/>
            <person name="Li Y."/>
            <person name="Liew Y.J."/>
            <person name="Baumgarten S."/>
            <person name="Zoccola D."/>
            <person name="Flot J.-F."/>
            <person name="Tambutte S."/>
            <person name="Allemand D."/>
            <person name="Aranda M."/>
        </authorList>
    </citation>
    <scope>NUCLEOTIDE SEQUENCE [LARGE SCALE GENOMIC DNA]</scope>
</reference>
<dbReference type="OrthoDB" id="6724830at2759"/>
<dbReference type="GO" id="GO:0019902">
    <property type="term" value="F:phosphatase binding"/>
    <property type="evidence" value="ECO:0007669"/>
    <property type="project" value="InterPro"/>
</dbReference>
<protein>
    <submittedName>
        <fullName evidence="9">Protein phosphatase 1 regulatory subunit 36</fullName>
    </submittedName>
</protein>
<keyword evidence="5" id="KW-0675">Receptor</keyword>
<feature type="transmembrane region" description="Helical" evidence="7">
    <location>
        <begin position="527"/>
        <end position="544"/>
    </location>
</feature>
<evidence type="ECO:0000256" key="4">
    <source>
        <dbReference type="ARBA" id="ARBA00023136"/>
    </source>
</evidence>
<dbReference type="PANTHER" id="PTHR21055:SF3">
    <property type="entry name" value="PROTEIN PHOSPHATASE 1 REGULATORY SUBUNIT 36"/>
    <property type="match status" value="1"/>
</dbReference>
<dbReference type="InterPro" id="IPR000276">
    <property type="entry name" value="GPCR_Rhodpsn"/>
</dbReference>
<keyword evidence="5" id="KW-0297">G-protein coupled receptor</keyword>
<comment type="similarity">
    <text evidence="5">Belongs to the G-protein coupled receptor 1 family.</text>
</comment>
<dbReference type="CDD" id="cd00637">
    <property type="entry name" value="7tm_classA_rhodopsin-like"/>
    <property type="match status" value="1"/>
</dbReference>